<keyword evidence="5" id="KW-1185">Reference proteome</keyword>
<protein>
    <submittedName>
        <fullName evidence="4">D-2-hydroxyacid dehydrogenase</fullName>
    </submittedName>
</protein>
<dbReference type="InterPro" id="IPR036291">
    <property type="entry name" value="NAD(P)-bd_dom_sf"/>
</dbReference>
<dbReference type="Proteomes" id="UP000606003">
    <property type="component" value="Unassembled WGS sequence"/>
</dbReference>
<dbReference type="PANTHER" id="PTHR43333:SF1">
    <property type="entry name" value="D-ISOMER SPECIFIC 2-HYDROXYACID DEHYDROGENASE NAD-BINDING DOMAIN-CONTAINING PROTEIN"/>
    <property type="match status" value="1"/>
</dbReference>
<dbReference type="InterPro" id="IPR006140">
    <property type="entry name" value="D-isomer_DH_NAD-bd"/>
</dbReference>
<dbReference type="CDD" id="cd05300">
    <property type="entry name" value="2-Hacid_dh_1"/>
    <property type="match status" value="1"/>
</dbReference>
<name>A0ABR8JPE1_9BACT</name>
<accession>A0ABR8JPE1</accession>
<dbReference type="SUPFAM" id="SSF51735">
    <property type="entry name" value="NAD(P)-binding Rossmann-fold domains"/>
    <property type="match status" value="1"/>
</dbReference>
<comment type="caution">
    <text evidence="4">The sequence shown here is derived from an EMBL/GenBank/DDBJ whole genome shotgun (WGS) entry which is preliminary data.</text>
</comment>
<evidence type="ECO:0000259" key="3">
    <source>
        <dbReference type="Pfam" id="PF02826"/>
    </source>
</evidence>
<reference evidence="4 5" key="1">
    <citation type="submission" date="2020-09" db="EMBL/GenBank/DDBJ databases">
        <authorList>
            <person name="Kim M.K."/>
        </authorList>
    </citation>
    <scope>NUCLEOTIDE SEQUENCE [LARGE SCALE GENOMIC DNA]</scope>
    <source>
        <strain evidence="4 5">BT189</strain>
    </source>
</reference>
<dbReference type="Pfam" id="PF02826">
    <property type="entry name" value="2-Hacid_dh_C"/>
    <property type="match status" value="1"/>
</dbReference>
<evidence type="ECO:0000313" key="5">
    <source>
        <dbReference type="Proteomes" id="UP000606003"/>
    </source>
</evidence>
<proteinExistence type="predicted"/>
<evidence type="ECO:0000256" key="2">
    <source>
        <dbReference type="ARBA" id="ARBA00023027"/>
    </source>
</evidence>
<feature type="domain" description="D-isomer specific 2-hydroxyacid dehydrogenase NAD-binding" evidence="3">
    <location>
        <begin position="104"/>
        <end position="275"/>
    </location>
</feature>
<organism evidence="4 5">
    <name type="scientific">Hymenobacter armeniacus</name>
    <dbReference type="NCBI Taxonomy" id="2771358"/>
    <lineage>
        <taxon>Bacteria</taxon>
        <taxon>Pseudomonadati</taxon>
        <taxon>Bacteroidota</taxon>
        <taxon>Cytophagia</taxon>
        <taxon>Cytophagales</taxon>
        <taxon>Hymenobacteraceae</taxon>
        <taxon>Hymenobacter</taxon>
    </lineage>
</organism>
<gene>
    <name evidence="4" type="ORF">IC234_06880</name>
</gene>
<keyword evidence="2" id="KW-0520">NAD</keyword>
<dbReference type="PANTHER" id="PTHR43333">
    <property type="entry name" value="2-HACID_DH_C DOMAIN-CONTAINING PROTEIN"/>
    <property type="match status" value="1"/>
</dbReference>
<keyword evidence="1" id="KW-0560">Oxidoreductase</keyword>
<dbReference type="RefSeq" id="WP_190923115.1">
    <property type="nucleotide sequence ID" value="NZ_JACXAC010000002.1"/>
</dbReference>
<dbReference type="EMBL" id="JACXAC010000002">
    <property type="protein sequence ID" value="MBD2721849.1"/>
    <property type="molecule type" value="Genomic_DNA"/>
</dbReference>
<sequence length="312" mass="33909">MRLFVFSPLSASARGHLQRLAPSDLEIIFCNDLPTEQQFPAFQEADLLMGNPPPAWFAAGAPPQLQFWQIDSAGFERYRQVQLSIPVANMGDFFAWPCAETMVGGLLALYRHLPELAVLQAQRKWVGGAFVRNRAGLLRGKRVVVLGAGAIGVAVRQQLSGFECQVQLLARTDPSAQLHTKEELQAVLPDTDIVINTLPGSAVGFFSAELIEAMRPGSIYASVGRGNTTDEPALLRLLQAGYLGGAVLDVTAIEPLPADNPLWHLPNVLLTQHTGGGQALEDESKVDVLLENLQRLRTSQPLVNLVELSKGY</sequence>
<dbReference type="Gene3D" id="3.40.50.720">
    <property type="entry name" value="NAD(P)-binding Rossmann-like Domain"/>
    <property type="match status" value="2"/>
</dbReference>
<evidence type="ECO:0000256" key="1">
    <source>
        <dbReference type="ARBA" id="ARBA00023002"/>
    </source>
</evidence>
<evidence type="ECO:0000313" key="4">
    <source>
        <dbReference type="EMBL" id="MBD2721849.1"/>
    </source>
</evidence>